<keyword evidence="3" id="KW-1185">Reference proteome</keyword>
<evidence type="ECO:0000259" key="1">
    <source>
        <dbReference type="PROSITE" id="PS50234"/>
    </source>
</evidence>
<organism evidence="2 3">
    <name type="scientific">Reinekea forsetii</name>
    <dbReference type="NCBI Taxonomy" id="1336806"/>
    <lineage>
        <taxon>Bacteria</taxon>
        <taxon>Pseudomonadati</taxon>
        <taxon>Pseudomonadota</taxon>
        <taxon>Gammaproteobacteria</taxon>
        <taxon>Oceanospirillales</taxon>
        <taxon>Saccharospirillaceae</taxon>
        <taxon>Reinekea</taxon>
    </lineage>
</organism>
<protein>
    <submittedName>
        <fullName evidence="2">von Willebrand factor type A</fullName>
    </submittedName>
</protein>
<dbReference type="PANTHER" id="PTHR10579">
    <property type="entry name" value="CALCIUM-ACTIVATED CHLORIDE CHANNEL REGULATOR"/>
    <property type="match status" value="1"/>
</dbReference>
<gene>
    <name evidence="2" type="ORF">REIFOR_01143</name>
</gene>
<dbReference type="AlphaFoldDB" id="A0A2K8KR14"/>
<evidence type="ECO:0000313" key="2">
    <source>
        <dbReference type="EMBL" id="ATX76291.1"/>
    </source>
</evidence>
<dbReference type="RefSeq" id="WP_100256643.1">
    <property type="nucleotide sequence ID" value="NZ_CP011797.1"/>
</dbReference>
<dbReference type="Proteomes" id="UP000229757">
    <property type="component" value="Chromosome"/>
</dbReference>
<dbReference type="SMART" id="SM00327">
    <property type="entry name" value="VWA"/>
    <property type="match status" value="1"/>
</dbReference>
<proteinExistence type="predicted"/>
<dbReference type="InterPro" id="IPR036465">
    <property type="entry name" value="vWFA_dom_sf"/>
</dbReference>
<dbReference type="PROSITE" id="PS51257">
    <property type="entry name" value="PROKAR_LIPOPROTEIN"/>
    <property type="match status" value="1"/>
</dbReference>
<feature type="domain" description="VWFA" evidence="1">
    <location>
        <begin position="380"/>
        <end position="553"/>
    </location>
</feature>
<dbReference type="CDD" id="cd00198">
    <property type="entry name" value="vWFA"/>
    <property type="match status" value="1"/>
</dbReference>
<dbReference type="KEGG" id="rfo:REIFOR_01143"/>
<dbReference type="InterPro" id="IPR051266">
    <property type="entry name" value="CLCR"/>
</dbReference>
<dbReference type="PROSITE" id="PS50234">
    <property type="entry name" value="VWFA"/>
    <property type="match status" value="1"/>
</dbReference>
<dbReference type="InterPro" id="IPR002035">
    <property type="entry name" value="VWF_A"/>
</dbReference>
<dbReference type="PANTHER" id="PTHR10579:SF43">
    <property type="entry name" value="ZINC FINGER (C3HC4-TYPE RING FINGER) FAMILY PROTEIN"/>
    <property type="match status" value="1"/>
</dbReference>
<dbReference type="Pfam" id="PF00092">
    <property type="entry name" value="VWA"/>
    <property type="match status" value="1"/>
</dbReference>
<reference evidence="2 3" key="1">
    <citation type="journal article" date="2017" name="Environ. Microbiol.">
        <title>Genomic and physiological analyses of 'Reinekea forsetii' reveal a versatile opportunistic lifestyle during spring algae blooms.</title>
        <authorList>
            <person name="Avci B."/>
            <person name="Hahnke R.L."/>
            <person name="Chafee M."/>
            <person name="Fischer T."/>
            <person name="Gruber-Vodicka H."/>
            <person name="Tegetmeyer H.E."/>
            <person name="Harder J."/>
            <person name="Fuchs B.M."/>
            <person name="Amann R.I."/>
            <person name="Teeling H."/>
        </authorList>
    </citation>
    <scope>NUCLEOTIDE SEQUENCE [LARGE SCALE GENOMIC DNA]</scope>
    <source>
        <strain evidence="2 3">Hel1_31_D35</strain>
    </source>
</reference>
<evidence type="ECO:0000313" key="3">
    <source>
        <dbReference type="Proteomes" id="UP000229757"/>
    </source>
</evidence>
<dbReference type="SUPFAM" id="SSF53300">
    <property type="entry name" value="vWA-like"/>
    <property type="match status" value="1"/>
</dbReference>
<name>A0A2K8KR14_9GAMM</name>
<dbReference type="OrthoDB" id="9784383at2"/>
<dbReference type="EMBL" id="CP011797">
    <property type="protein sequence ID" value="ATX76291.1"/>
    <property type="molecule type" value="Genomic_DNA"/>
</dbReference>
<sequence length="553" mass="59824">MQRLIGLTVAVSLLTACFDSNNVKDFVAAEKRLTDIIENTIQPSRIENQYRANIQLSASNLLELLPDINEYARSVDARDSSQVEAVEIFTSSEKGGSGVDGIYVDLANQYNSQRNRLPNGKIGQIAIRKIASGAAASFLLANQHVPDAYSPSNLLWGQMLASQGVDLTLIDKATAPNVAGVVVQKQKVDQISDNGQLNLQKLLTAVTSGEFAMGYTNPYQSSTGLNFLLTVLHAFAQGEERQMLDPDVASAFEAFQRGVPFVAQNTLQMREATVNSGVLDAFVMEYQTFINANGLGGYEFVPFGVRHDSPLYATAEASDDERLVLTQFAQFIKANAGIAKRYGFAANPSYQSSYELNDGAVILNAQRLWKDKKSGGRPIAAMFVADVSGSMDGDRIRALRVAMTEAANFISSRNSIGLVTFNDTVNVDLPVREFGLQQKSQFLGSVERMSAGGGTATNDAILVAAYDLLEFAKTHPDHKLTIFVLSDGETRNGLALSKVDKVIQMLQIPIHSIAYGFESSDLKAVSSLVEASYTESSTGSAAYQIGNLLNAQM</sequence>
<dbReference type="Gene3D" id="3.40.50.410">
    <property type="entry name" value="von Willebrand factor, type A domain"/>
    <property type="match status" value="1"/>
</dbReference>
<accession>A0A2K8KR14</accession>